<feature type="region of interest" description="Disordered" evidence="1">
    <location>
        <begin position="128"/>
        <end position="188"/>
    </location>
</feature>
<feature type="compositionally biased region" description="Low complexity" evidence="1">
    <location>
        <begin position="179"/>
        <end position="188"/>
    </location>
</feature>
<accession>A0AAU2VN93</accession>
<dbReference type="AlphaFoldDB" id="A0AAU2VN93"/>
<proteinExistence type="predicted"/>
<evidence type="ECO:0000313" key="2">
    <source>
        <dbReference type="EMBL" id="WTW69046.1"/>
    </source>
</evidence>
<protein>
    <submittedName>
        <fullName evidence="2">Uncharacterized protein</fullName>
    </submittedName>
</protein>
<sequence length="188" mass="20873">MDDEVLEAPPLQIAMRTLSAPTYDEVLDQFGAMPPGGHDEAAAFLRQHAETVGSHRPMAELALFLAERCEALGTRKPPPRERGGSGGGEGFPRLLRRACAAEGVLGAYRVLAEHRDLFPDEPVRLLTTSSSRRPVPGLRPHGRTIPRPPPAACWPRSRARRARGSWSRRSWPTRRRTTRWAARTSSRT</sequence>
<evidence type="ECO:0000256" key="1">
    <source>
        <dbReference type="SAM" id="MobiDB-lite"/>
    </source>
</evidence>
<gene>
    <name evidence="2" type="ORF">OG398_12620</name>
</gene>
<dbReference type="EMBL" id="CP108313">
    <property type="protein sequence ID" value="WTW69046.1"/>
    <property type="molecule type" value="Genomic_DNA"/>
</dbReference>
<organism evidence="2">
    <name type="scientific">Streptomyces sp. NBC_00008</name>
    <dbReference type="NCBI Taxonomy" id="2903610"/>
    <lineage>
        <taxon>Bacteria</taxon>
        <taxon>Bacillati</taxon>
        <taxon>Actinomycetota</taxon>
        <taxon>Actinomycetes</taxon>
        <taxon>Kitasatosporales</taxon>
        <taxon>Streptomycetaceae</taxon>
        <taxon>Streptomyces</taxon>
    </lineage>
</organism>
<reference evidence="2" key="1">
    <citation type="submission" date="2022-10" db="EMBL/GenBank/DDBJ databases">
        <title>The complete genomes of actinobacterial strains from the NBC collection.</title>
        <authorList>
            <person name="Joergensen T.S."/>
            <person name="Alvarez Arevalo M."/>
            <person name="Sterndorff E.B."/>
            <person name="Faurdal D."/>
            <person name="Vuksanovic O."/>
            <person name="Mourched A.-S."/>
            <person name="Charusanti P."/>
            <person name="Shaw S."/>
            <person name="Blin K."/>
            <person name="Weber T."/>
        </authorList>
    </citation>
    <scope>NUCLEOTIDE SEQUENCE</scope>
    <source>
        <strain evidence="2">NBC_00008</strain>
    </source>
</reference>
<name>A0AAU2VN93_9ACTN</name>